<dbReference type="EMBL" id="OE004579">
    <property type="protein sequence ID" value="CAD7461275.1"/>
    <property type="molecule type" value="Genomic_DNA"/>
</dbReference>
<proteinExistence type="predicted"/>
<accession>A0A7R9IN15</accession>
<evidence type="ECO:0000313" key="2">
    <source>
        <dbReference type="EMBL" id="CAD7461275.1"/>
    </source>
</evidence>
<dbReference type="PROSITE" id="PS50096">
    <property type="entry name" value="IQ"/>
    <property type="match status" value="1"/>
</dbReference>
<gene>
    <name evidence="2" type="ORF">TTEB3V08_LOCUS9187</name>
</gene>
<reference evidence="2" key="1">
    <citation type="submission" date="2020-11" db="EMBL/GenBank/DDBJ databases">
        <authorList>
            <person name="Tran Van P."/>
        </authorList>
    </citation>
    <scope>NUCLEOTIDE SEQUENCE</scope>
</reference>
<dbReference type="CDD" id="cd23767">
    <property type="entry name" value="IQCD"/>
    <property type="match status" value="1"/>
</dbReference>
<evidence type="ECO:0000256" key="1">
    <source>
        <dbReference type="SAM" id="MobiDB-lite"/>
    </source>
</evidence>
<name>A0A7R9IN15_9NEOP</name>
<dbReference type="Gene3D" id="1.20.5.190">
    <property type="match status" value="1"/>
</dbReference>
<dbReference type="Pfam" id="PF00612">
    <property type="entry name" value="IQ"/>
    <property type="match status" value="1"/>
</dbReference>
<dbReference type="AlphaFoldDB" id="A0A7R9IN15"/>
<protein>
    <submittedName>
        <fullName evidence="2">Uncharacterized protein</fullName>
    </submittedName>
</protein>
<organism evidence="2">
    <name type="scientific">Timema tahoe</name>
    <dbReference type="NCBI Taxonomy" id="61484"/>
    <lineage>
        <taxon>Eukaryota</taxon>
        <taxon>Metazoa</taxon>
        <taxon>Ecdysozoa</taxon>
        <taxon>Arthropoda</taxon>
        <taxon>Hexapoda</taxon>
        <taxon>Insecta</taxon>
        <taxon>Pterygota</taxon>
        <taxon>Neoptera</taxon>
        <taxon>Polyneoptera</taxon>
        <taxon>Phasmatodea</taxon>
        <taxon>Timematodea</taxon>
        <taxon>Timematoidea</taxon>
        <taxon>Timematidae</taxon>
        <taxon>Timema</taxon>
    </lineage>
</organism>
<sequence length="224" mass="24727">MKSGKPFREKPLPVHPTEIQTSISPSLAVELNTTSALVNYATEAELCHAATKIQASFRGHMARKQVDEPTKGKPEDELSKELQKLDAKESGRLNIEENPHFHGGRVENHVGKITPSSPQRDSNLDLPVLGSLARHETSALANYATEEEPTLSTPDRDTNLVIGNPVYHVSDALDHAATEAGPYFCRQLTRVFPSQSDELTCLGRFSCYLYSRMFVSRVLIQSVG</sequence>
<dbReference type="SMART" id="SM00015">
    <property type="entry name" value="IQ"/>
    <property type="match status" value="1"/>
</dbReference>
<feature type="region of interest" description="Disordered" evidence="1">
    <location>
        <begin position="60"/>
        <end position="123"/>
    </location>
</feature>
<feature type="compositionally biased region" description="Basic and acidic residues" evidence="1">
    <location>
        <begin position="64"/>
        <end position="110"/>
    </location>
</feature>
<dbReference type="InterPro" id="IPR000048">
    <property type="entry name" value="IQ_motif_EF-hand-BS"/>
</dbReference>